<proteinExistence type="predicted"/>
<accession>A0A0L6VHR8</accession>
<name>A0A0L6VHR8_9BASI</name>
<dbReference type="VEuPathDB" id="FungiDB:VP01_1585g1"/>
<organism evidence="1 2">
    <name type="scientific">Puccinia sorghi</name>
    <dbReference type="NCBI Taxonomy" id="27349"/>
    <lineage>
        <taxon>Eukaryota</taxon>
        <taxon>Fungi</taxon>
        <taxon>Dikarya</taxon>
        <taxon>Basidiomycota</taxon>
        <taxon>Pucciniomycotina</taxon>
        <taxon>Pucciniomycetes</taxon>
        <taxon>Pucciniales</taxon>
        <taxon>Pucciniaceae</taxon>
        <taxon>Puccinia</taxon>
    </lineage>
</organism>
<dbReference type="AlphaFoldDB" id="A0A0L6VHR8"/>
<dbReference type="EMBL" id="LAVV01006376">
    <property type="protein sequence ID" value="KNZ60259.1"/>
    <property type="molecule type" value="Genomic_DNA"/>
</dbReference>
<keyword evidence="2" id="KW-1185">Reference proteome</keyword>
<dbReference type="Proteomes" id="UP000037035">
    <property type="component" value="Unassembled WGS sequence"/>
</dbReference>
<comment type="caution">
    <text evidence="1">The sequence shown here is derived from an EMBL/GenBank/DDBJ whole genome shotgun (WGS) entry which is preliminary data.</text>
</comment>
<protein>
    <submittedName>
        <fullName evidence="1">Uncharacterized protein</fullName>
    </submittedName>
</protein>
<sequence>MLNVSVVCSGLELYLNSCYTNLEEKEMLKFELCKLQCATSALVRSIVAVHLSEYHLLTRTFSTSSRYLDSFLFTTLINSQPLNIAGQHLKFFNQISPQVLSSSRHSNPQDSCLFSSSLSSLYLVLFTFSLSSSVLRPVINCSVVPWYAFLSSCFSIMILFDDFTFFLHSGILIGVDILCSTHTNVCTLATAIKREIRNQPICTDQSDNNYKSLFCLASTRRSITVLSPQKNCKVFFNHSLQGLIKFGVFTHHQEQPELLLFTSSLFLPPAQCCLSISNLHNCKVFGFIFSSPLSIIVTSHSAVGYKYSLGKGVTCVSERDKIKHSESKNIPFGLERRPSNSELNLPIWKRHAFQNKPPHVLRYIFKNMNPVNNTQEILEEIIKFWIVFNDMMEYPRDYFFHSVEIYICEQP</sequence>
<evidence type="ECO:0000313" key="2">
    <source>
        <dbReference type="Proteomes" id="UP000037035"/>
    </source>
</evidence>
<gene>
    <name evidence="1" type="ORF">VP01_1585g1</name>
</gene>
<reference evidence="1 2" key="1">
    <citation type="submission" date="2015-08" db="EMBL/GenBank/DDBJ databases">
        <title>Next Generation Sequencing and Analysis of the Genome of Puccinia sorghi L Schw, the Causal Agent of Maize Common Rust.</title>
        <authorList>
            <person name="Rochi L."/>
            <person name="Burguener G."/>
            <person name="Darino M."/>
            <person name="Turjanski A."/>
            <person name="Kreff E."/>
            <person name="Dieguez M.J."/>
            <person name="Sacco F."/>
        </authorList>
    </citation>
    <scope>NUCLEOTIDE SEQUENCE [LARGE SCALE GENOMIC DNA]</scope>
    <source>
        <strain evidence="1 2">RO10H11247</strain>
    </source>
</reference>
<evidence type="ECO:0000313" key="1">
    <source>
        <dbReference type="EMBL" id="KNZ60259.1"/>
    </source>
</evidence>